<evidence type="ECO:0000256" key="1">
    <source>
        <dbReference type="ARBA" id="ARBA00022450"/>
    </source>
</evidence>
<comment type="caution">
    <text evidence="5">The sequence shown here is derived from an EMBL/GenBank/DDBJ whole genome shotgun (WGS) entry which is preliminary data.</text>
</comment>
<reference evidence="5" key="1">
    <citation type="submission" date="2022-10" db="EMBL/GenBank/DDBJ databases">
        <title>Culturing micro-colonial fungi from biological soil crusts in the Mojave desert and describing Neophaeococcomyces mojavensis, and introducing the new genera and species Taxawa tesnikishii.</title>
        <authorList>
            <person name="Kurbessoian T."/>
            <person name="Stajich J.E."/>
        </authorList>
    </citation>
    <scope>NUCLEOTIDE SEQUENCE</scope>
    <source>
        <strain evidence="5">TK_35</strain>
    </source>
</reference>
<dbReference type="PROSITE" id="PS50075">
    <property type="entry name" value="CARRIER"/>
    <property type="match status" value="1"/>
</dbReference>
<dbReference type="SUPFAM" id="SSF51735">
    <property type="entry name" value="NAD(P)-binding Rossmann-fold domains"/>
    <property type="match status" value="1"/>
</dbReference>
<dbReference type="Pfam" id="PF07993">
    <property type="entry name" value="NAD_binding_4"/>
    <property type="match status" value="1"/>
</dbReference>
<dbReference type="InterPro" id="IPR009081">
    <property type="entry name" value="PP-bd_ACP"/>
</dbReference>
<dbReference type="EMBL" id="JAPDRN010000002">
    <property type="protein sequence ID" value="KAJ9646662.1"/>
    <property type="molecule type" value="Genomic_DNA"/>
</dbReference>
<protein>
    <recommendedName>
        <fullName evidence="4">Carrier domain-containing protein</fullName>
    </recommendedName>
</protein>
<dbReference type="InterPro" id="IPR013120">
    <property type="entry name" value="FAR_NAD-bd"/>
</dbReference>
<dbReference type="InterPro" id="IPR020806">
    <property type="entry name" value="PKS_PP-bd"/>
</dbReference>
<dbReference type="Gene3D" id="1.10.1200.10">
    <property type="entry name" value="ACP-like"/>
    <property type="match status" value="1"/>
</dbReference>
<dbReference type="InterPro" id="IPR045851">
    <property type="entry name" value="AMP-bd_C_sf"/>
</dbReference>
<feature type="region of interest" description="Disordered" evidence="3">
    <location>
        <begin position="179"/>
        <end position="199"/>
    </location>
</feature>
<feature type="domain" description="Carrier" evidence="4">
    <location>
        <begin position="194"/>
        <end position="271"/>
    </location>
</feature>
<dbReference type="PANTHER" id="PTHR43439:SF2">
    <property type="entry name" value="ENZYME, PUTATIVE (JCVI)-RELATED"/>
    <property type="match status" value="1"/>
</dbReference>
<keyword evidence="6" id="KW-1185">Reference proteome</keyword>
<dbReference type="InterPro" id="IPR036736">
    <property type="entry name" value="ACP-like_sf"/>
</dbReference>
<keyword evidence="1" id="KW-0596">Phosphopantetheine</keyword>
<dbReference type="SUPFAM" id="SSF47336">
    <property type="entry name" value="ACP-like"/>
    <property type="match status" value="1"/>
</dbReference>
<keyword evidence="2" id="KW-0597">Phosphoprotein</keyword>
<name>A0AA38YFX9_9EURO</name>
<accession>A0AA38YFX9</accession>
<dbReference type="Pfam" id="PF00550">
    <property type="entry name" value="PP-binding"/>
    <property type="match status" value="1"/>
</dbReference>
<dbReference type="GO" id="GO:0031177">
    <property type="term" value="F:phosphopantetheine binding"/>
    <property type="evidence" value="ECO:0007669"/>
    <property type="project" value="InterPro"/>
</dbReference>
<dbReference type="Gene3D" id="3.30.300.30">
    <property type="match status" value="1"/>
</dbReference>
<evidence type="ECO:0000259" key="4">
    <source>
        <dbReference type="PROSITE" id="PS50075"/>
    </source>
</evidence>
<evidence type="ECO:0000313" key="5">
    <source>
        <dbReference type="EMBL" id="KAJ9646662.1"/>
    </source>
</evidence>
<dbReference type="SUPFAM" id="SSF56801">
    <property type="entry name" value="Acetyl-CoA synthetase-like"/>
    <property type="match status" value="1"/>
</dbReference>
<dbReference type="InterPro" id="IPR036291">
    <property type="entry name" value="NAD(P)-bd_dom_sf"/>
</dbReference>
<dbReference type="PANTHER" id="PTHR43439">
    <property type="entry name" value="PHENYLACETATE-COENZYME A LIGASE"/>
    <property type="match status" value="1"/>
</dbReference>
<evidence type="ECO:0000313" key="6">
    <source>
        <dbReference type="Proteomes" id="UP001172681"/>
    </source>
</evidence>
<dbReference type="AlphaFoldDB" id="A0AA38YFX9"/>
<dbReference type="Proteomes" id="UP001172681">
    <property type="component" value="Unassembled WGS sequence"/>
</dbReference>
<feature type="compositionally biased region" description="Basic and acidic residues" evidence="3">
    <location>
        <begin position="187"/>
        <end position="199"/>
    </location>
</feature>
<dbReference type="InterPro" id="IPR051414">
    <property type="entry name" value="Adenylate-forming_Reductase"/>
</dbReference>
<dbReference type="Gene3D" id="2.30.38.10">
    <property type="entry name" value="Luciferase, Domain 3"/>
    <property type="match status" value="1"/>
</dbReference>
<dbReference type="Gene3D" id="3.40.50.720">
    <property type="entry name" value="NAD(P)-binding Rossmann-like Domain"/>
    <property type="match status" value="1"/>
</dbReference>
<dbReference type="SMART" id="SM00823">
    <property type="entry name" value="PKS_PP"/>
    <property type="match status" value="1"/>
</dbReference>
<proteinExistence type="predicted"/>
<organism evidence="5 6">
    <name type="scientific">Knufia peltigerae</name>
    <dbReference type="NCBI Taxonomy" id="1002370"/>
    <lineage>
        <taxon>Eukaryota</taxon>
        <taxon>Fungi</taxon>
        <taxon>Dikarya</taxon>
        <taxon>Ascomycota</taxon>
        <taxon>Pezizomycotina</taxon>
        <taxon>Eurotiomycetes</taxon>
        <taxon>Chaetothyriomycetidae</taxon>
        <taxon>Chaetothyriales</taxon>
        <taxon>Trichomeriaceae</taxon>
        <taxon>Knufia</taxon>
    </lineage>
</organism>
<evidence type="ECO:0000256" key="2">
    <source>
        <dbReference type="ARBA" id="ARBA00022553"/>
    </source>
</evidence>
<gene>
    <name evidence="5" type="ORF">H2204_000354</name>
</gene>
<sequence length="682" mass="75576">MPETLYQTPTDVKAPIYAGYVNPGAKIRICAPDDTKPLPRGVPGELVQGGSQKIEYYLGGSGKECFFTDAGETWFRCGDQATMMEDGRIVIAQVIGVPDEAAGEVPVAVILHPEEGSSVPRRVQKCVLDRMGPSYALEQVIHLRDLGLSDWPKTATGKILKRELKKLLRTWDDQTFGSRNEFVPQDSKGDNESSHDESRMQDAIIQRAQSMGIDVANIDDNLYEAGLDSLSALRFQNYLVRDLKLRQPLSPTAIFQHGTVGRLAKFLINENLRSIPLCCWRTGDLPEDQMAAMISKHCHFRQHNPINCEMPQKHTVLLTGVTGSLGAHILSVLGESTGVDTIYCLIRGPNPSERLRKSISKRSMNYTKFEAKVKIITHDVGLEGLGMDEKTRQVCLDKLTVIIHAAWPVNFQLPLSSFGPQMQDLQSMIDLSLSVRLPLPASVFFCSSVGVAFATKGQRMISEEPIMDLRQGSTTGYTQSKLVAEYIVQRAVEDSGARASNLRIGQVIGDTKLGIWNESEAFPLMIRSAWPLGCLPSLGIDCSWIPVDTLAKAIVELAMLCRQNPPELVYNLCNPRNFSWDSDILPSLAAAGLRFEVVPVETWVAKLREYQDSHDLEEATKMCPAIKLMDYWEATYCDERQPAGAINFSTYKAQADSLYMRSAPDVVGSGLVELMLEAWSSL</sequence>
<evidence type="ECO:0000256" key="3">
    <source>
        <dbReference type="SAM" id="MobiDB-lite"/>
    </source>
</evidence>